<dbReference type="OrthoDB" id="275663at2759"/>
<dbReference type="InterPro" id="IPR017441">
    <property type="entry name" value="Protein_kinase_ATP_BS"/>
</dbReference>
<evidence type="ECO:0000256" key="2">
    <source>
        <dbReference type="ARBA" id="ARBA00022679"/>
    </source>
</evidence>
<keyword evidence="4 9" id="KW-0418">Kinase</keyword>
<dbReference type="SUPFAM" id="SSF56112">
    <property type="entry name" value="Protein kinase-like (PK-like)"/>
    <property type="match status" value="1"/>
</dbReference>
<dbReference type="InterPro" id="IPR011009">
    <property type="entry name" value="Kinase-like_dom_sf"/>
</dbReference>
<dbReference type="SMART" id="SM00220">
    <property type="entry name" value="S_TKc"/>
    <property type="match status" value="1"/>
</dbReference>
<dbReference type="InterPro" id="IPR050117">
    <property type="entry name" value="MAPK"/>
</dbReference>
<dbReference type="EMBL" id="FJ168550">
    <property type="protein sequence ID" value="ACI15954.1"/>
    <property type="molecule type" value="Genomic_DNA"/>
</dbReference>
<dbReference type="FunFam" id="3.30.200.20:FF:000046">
    <property type="entry name" value="Mitogen-activated protein kinase"/>
    <property type="match status" value="1"/>
</dbReference>
<feature type="binding site" evidence="6">
    <location>
        <position position="74"/>
    </location>
    <ligand>
        <name>ATP</name>
        <dbReference type="ChEBI" id="CHEBI:30616"/>
    </ligand>
</feature>
<dbReference type="CDD" id="cd07834">
    <property type="entry name" value="STKc_MAPK"/>
    <property type="match status" value="1"/>
</dbReference>
<evidence type="ECO:0000256" key="4">
    <source>
        <dbReference type="ARBA" id="ARBA00022777"/>
    </source>
</evidence>
<accession>B6DTC0</accession>
<dbReference type="Proteomes" id="UP000051952">
    <property type="component" value="Unassembled WGS sequence"/>
</dbReference>
<evidence type="ECO:0000313" key="11">
    <source>
        <dbReference type="Proteomes" id="UP000051952"/>
    </source>
</evidence>
<dbReference type="EMBL" id="CYKH01000420">
    <property type="protein sequence ID" value="CUF84210.1"/>
    <property type="molecule type" value="Genomic_DNA"/>
</dbReference>
<feature type="domain" description="Protein kinase" evidence="8">
    <location>
        <begin position="45"/>
        <end position="340"/>
    </location>
</feature>
<dbReference type="Gene3D" id="1.10.510.10">
    <property type="entry name" value="Transferase(Phosphotransferase) domain 1"/>
    <property type="match status" value="1"/>
</dbReference>
<gene>
    <name evidence="10" type="ORF">BSAL_66255</name>
</gene>
<keyword evidence="3 6" id="KW-0547">Nucleotide-binding</keyword>
<organism evidence="9">
    <name type="scientific">Bodo saltans</name>
    <name type="common">Flagellated protozoan</name>
    <dbReference type="NCBI Taxonomy" id="75058"/>
    <lineage>
        <taxon>Eukaryota</taxon>
        <taxon>Discoba</taxon>
        <taxon>Euglenozoa</taxon>
        <taxon>Kinetoplastea</taxon>
        <taxon>Metakinetoplastina</taxon>
        <taxon>Eubodonida</taxon>
        <taxon>Bodonidae</taxon>
        <taxon>Bodo</taxon>
    </lineage>
</organism>
<evidence type="ECO:0000256" key="7">
    <source>
        <dbReference type="RuleBase" id="RU000304"/>
    </source>
</evidence>
<keyword evidence="1 7" id="KW-0723">Serine/threonine-protein kinase</keyword>
<name>B6DTC0_BODSA</name>
<evidence type="ECO:0000313" key="9">
    <source>
        <dbReference type="EMBL" id="ACI15954.1"/>
    </source>
</evidence>
<keyword evidence="2" id="KW-0808">Transferase</keyword>
<evidence type="ECO:0000313" key="10">
    <source>
        <dbReference type="EMBL" id="CUF84210.1"/>
    </source>
</evidence>
<evidence type="ECO:0000259" key="8">
    <source>
        <dbReference type="PROSITE" id="PS50011"/>
    </source>
</evidence>
<reference evidence="10" key="3">
    <citation type="submission" date="2015-09" db="EMBL/GenBank/DDBJ databases">
        <authorList>
            <person name="Jackson K.R."/>
            <person name="Lunt B.L."/>
            <person name="Fisher J.N.B."/>
            <person name="Gardner A.V."/>
            <person name="Bailey M.E."/>
            <person name="Deus L.M."/>
            <person name="Earl A.S."/>
            <person name="Gibby P.D."/>
            <person name="Hartmann K.A."/>
            <person name="Liu J.E."/>
            <person name="Manci A.M."/>
            <person name="Nielsen D.A."/>
            <person name="Solomon M.B."/>
            <person name="Breakwell D.P."/>
            <person name="Burnett S.H."/>
            <person name="Grose J.H."/>
        </authorList>
    </citation>
    <scope>NUCLEOTIDE SEQUENCE [LARGE SCALE GENOMIC DNA]</scope>
    <source>
        <strain evidence="10">Lake Konstanz</strain>
    </source>
</reference>
<dbReference type="InterPro" id="IPR008271">
    <property type="entry name" value="Ser/Thr_kinase_AS"/>
</dbReference>
<dbReference type="InterPro" id="IPR000719">
    <property type="entry name" value="Prot_kinase_dom"/>
</dbReference>
<keyword evidence="5 6" id="KW-0067">ATP-binding</keyword>
<dbReference type="Gene3D" id="3.30.200.20">
    <property type="entry name" value="Phosphorylase Kinase, domain 1"/>
    <property type="match status" value="1"/>
</dbReference>
<reference evidence="9" key="1">
    <citation type="submission" date="2008-08" db="EMBL/GenBank/DDBJ databases">
        <title>Insights into the genome sequence of a free-living kinetoplastid: Bodo saltans (Kinetoplastida: Euglenozoa).</title>
        <authorList>
            <person name="Jackson A.P."/>
            <person name="Quail M.A."/>
            <person name="Berriman M."/>
        </authorList>
    </citation>
    <scope>NUCLEOTIDE SEQUENCE</scope>
    <source>
        <strain evidence="9">Lake Konstanz</strain>
    </source>
</reference>
<dbReference type="VEuPathDB" id="TriTrypDB:BSAL_66255"/>
<evidence type="ECO:0000256" key="6">
    <source>
        <dbReference type="PROSITE-ProRule" id="PRU10141"/>
    </source>
</evidence>
<dbReference type="GO" id="GO:0004674">
    <property type="term" value="F:protein serine/threonine kinase activity"/>
    <property type="evidence" value="ECO:0007669"/>
    <property type="project" value="UniProtKB-KW"/>
</dbReference>
<reference evidence="11" key="2">
    <citation type="submission" date="2015-09" db="EMBL/GenBank/DDBJ databases">
        <authorList>
            <consortium name="Pathogen Informatics"/>
        </authorList>
    </citation>
    <scope>NUCLEOTIDE SEQUENCE [LARGE SCALE GENOMIC DNA]</scope>
    <source>
        <strain evidence="11">Lake Konstanz</strain>
    </source>
</reference>
<sequence length="389" mass="44312">MSSYATSITNASITSAAHTCNLVTTRNNRKVYRVRGGPFEIDDHYSVTTVVGHGAYGVVCAALDERTGREVAIKRIGRIFDDLVDGRRILREITILRLLRESKCRNVLQLHRVLRPFEPVDTFRDLYVVTELLDHDLYSWIRQKRDTSTQQIRHVIAQVLRCLADMHAMGIIHRDIKPSNVLLNDSEDVFVCDFGLARAGMHEFREPTDLTDYVVTRWYRPPELLMMCKYHLPVDVWTAGCVMAEFAMQRPLFSGRDYIHQLSLLVSTVQVRSIEFVQESGSAAAGFLSELVSKSQPLTRPLTRVLSMLPPDGIDVVEKMLAFDPKERITAREALRHPFFASVGGESQAIYPKPPTENLDMSFDLQCDISEAQLRRKVWDEIDAHYGES</sequence>
<comment type="similarity">
    <text evidence="7">Belongs to the protein kinase superfamily.</text>
</comment>
<dbReference type="GO" id="GO:0005524">
    <property type="term" value="F:ATP binding"/>
    <property type="evidence" value="ECO:0007669"/>
    <property type="project" value="UniProtKB-UniRule"/>
</dbReference>
<dbReference type="PROSITE" id="PS00107">
    <property type="entry name" value="PROTEIN_KINASE_ATP"/>
    <property type="match status" value="1"/>
</dbReference>
<protein>
    <submittedName>
        <fullName evidence="9 10">Mitogen-activated protein kinase</fullName>
    </submittedName>
</protein>
<dbReference type="PANTHER" id="PTHR24055">
    <property type="entry name" value="MITOGEN-ACTIVATED PROTEIN KINASE"/>
    <property type="match status" value="1"/>
</dbReference>
<dbReference type="PROSITE" id="PS00108">
    <property type="entry name" value="PROTEIN_KINASE_ST"/>
    <property type="match status" value="1"/>
</dbReference>
<proteinExistence type="inferred from homology"/>
<dbReference type="Pfam" id="PF00069">
    <property type="entry name" value="Pkinase"/>
    <property type="match status" value="1"/>
</dbReference>
<keyword evidence="11" id="KW-1185">Reference proteome</keyword>
<evidence type="ECO:0000256" key="5">
    <source>
        <dbReference type="ARBA" id="ARBA00022840"/>
    </source>
</evidence>
<evidence type="ECO:0000256" key="3">
    <source>
        <dbReference type="ARBA" id="ARBA00022741"/>
    </source>
</evidence>
<evidence type="ECO:0000256" key="1">
    <source>
        <dbReference type="ARBA" id="ARBA00022527"/>
    </source>
</evidence>
<dbReference type="FunFam" id="1.10.510.10:FF:000624">
    <property type="entry name" value="Mitogen-activated protein kinase"/>
    <property type="match status" value="1"/>
</dbReference>
<dbReference type="PROSITE" id="PS50011">
    <property type="entry name" value="PROTEIN_KINASE_DOM"/>
    <property type="match status" value="1"/>
</dbReference>
<dbReference type="OMA" id="GCRNILR"/>
<dbReference type="AlphaFoldDB" id="B6DTC0"/>